<evidence type="ECO:0000313" key="1">
    <source>
        <dbReference type="EMBL" id="KAK6619267.1"/>
    </source>
</evidence>
<sequence length="131" mass="15091">MEGGESRRLLRFLAPSAGDRTDAIVFVWGPSQDPEPLITGLPPNITDVTIYNLYSHTRRPVIVSRFETAEEEEEDKQNNKIHVNINTSQHHFDVSSKWSTYREEFLTRPLIFWYSDGYSPSEDFITANVSL</sequence>
<protein>
    <submittedName>
        <fullName evidence="1">Uncharacterized protein</fullName>
    </submittedName>
</protein>
<dbReference type="EMBL" id="JAWJWF010000049">
    <property type="protein sequence ID" value="KAK6619267.1"/>
    <property type="molecule type" value="Genomic_DNA"/>
</dbReference>
<dbReference type="Proteomes" id="UP001359485">
    <property type="component" value="Unassembled WGS sequence"/>
</dbReference>
<name>A0ABR1AHN2_POLSC</name>
<gene>
    <name evidence="1" type="ORF">RUM44_003649</name>
</gene>
<reference evidence="1 2" key="1">
    <citation type="submission" date="2023-09" db="EMBL/GenBank/DDBJ databases">
        <title>Genomes of two closely related lineages of the louse Polyplax serrata with different host specificities.</title>
        <authorList>
            <person name="Martinu J."/>
            <person name="Tarabai H."/>
            <person name="Stefka J."/>
            <person name="Hypsa V."/>
        </authorList>
    </citation>
    <scope>NUCLEOTIDE SEQUENCE [LARGE SCALE GENOMIC DNA]</scope>
    <source>
        <strain evidence="1">98ZLc_SE</strain>
    </source>
</reference>
<comment type="caution">
    <text evidence="1">The sequence shown here is derived from an EMBL/GenBank/DDBJ whole genome shotgun (WGS) entry which is preliminary data.</text>
</comment>
<keyword evidence="2" id="KW-1185">Reference proteome</keyword>
<accession>A0ABR1AHN2</accession>
<evidence type="ECO:0000313" key="2">
    <source>
        <dbReference type="Proteomes" id="UP001359485"/>
    </source>
</evidence>
<proteinExistence type="predicted"/>
<organism evidence="1 2">
    <name type="scientific">Polyplax serrata</name>
    <name type="common">Common mouse louse</name>
    <dbReference type="NCBI Taxonomy" id="468196"/>
    <lineage>
        <taxon>Eukaryota</taxon>
        <taxon>Metazoa</taxon>
        <taxon>Ecdysozoa</taxon>
        <taxon>Arthropoda</taxon>
        <taxon>Hexapoda</taxon>
        <taxon>Insecta</taxon>
        <taxon>Pterygota</taxon>
        <taxon>Neoptera</taxon>
        <taxon>Paraneoptera</taxon>
        <taxon>Psocodea</taxon>
        <taxon>Troctomorpha</taxon>
        <taxon>Phthiraptera</taxon>
        <taxon>Anoplura</taxon>
        <taxon>Polyplacidae</taxon>
        <taxon>Polyplax</taxon>
    </lineage>
</organism>